<dbReference type="EMBL" id="BPQB01000095">
    <property type="protein sequence ID" value="GJE98824.1"/>
    <property type="molecule type" value="Genomic_DNA"/>
</dbReference>
<dbReference type="PRINTS" id="PR00977">
    <property type="entry name" value="SCYTLDPTASE"/>
</dbReference>
<feature type="active site" description="Proton acceptor" evidence="1">
    <location>
        <position position="77"/>
    </location>
</feature>
<keyword evidence="3" id="KW-1185">Reference proteome</keyword>
<gene>
    <name evidence="2" type="ORF">PsYK624_150610</name>
</gene>
<name>A0A9P3GSU5_9APHY</name>
<dbReference type="GO" id="GO:0006508">
    <property type="term" value="P:proteolysis"/>
    <property type="evidence" value="ECO:0007669"/>
    <property type="project" value="InterPro"/>
</dbReference>
<dbReference type="PANTHER" id="PTHR37536:SF1">
    <property type="entry name" value="ASPERGILLOPEPSIN, PUTAITVE (AFU_ORTHOLOGUE AFUA_7G01200)"/>
    <property type="match status" value="1"/>
</dbReference>
<dbReference type="GO" id="GO:0070007">
    <property type="term" value="F:glutamic-type endopeptidase activity"/>
    <property type="evidence" value="ECO:0007669"/>
    <property type="project" value="InterPro"/>
</dbReference>
<dbReference type="InterPro" id="IPR000250">
    <property type="entry name" value="Peptidase_G1"/>
</dbReference>
<evidence type="ECO:0000313" key="3">
    <source>
        <dbReference type="Proteomes" id="UP000703269"/>
    </source>
</evidence>
<comment type="caution">
    <text evidence="2">The sequence shown here is derived from an EMBL/GenBank/DDBJ whole genome shotgun (WGS) entry which is preliminary data.</text>
</comment>
<reference evidence="2 3" key="1">
    <citation type="submission" date="2021-08" db="EMBL/GenBank/DDBJ databases">
        <title>Draft Genome Sequence of Phanerochaete sordida strain YK-624.</title>
        <authorList>
            <person name="Mori T."/>
            <person name="Dohra H."/>
            <person name="Suzuki T."/>
            <person name="Kawagishi H."/>
            <person name="Hirai H."/>
        </authorList>
    </citation>
    <scope>NUCLEOTIDE SEQUENCE [LARGE SCALE GENOMIC DNA]</scope>
    <source>
        <strain evidence="2 3">YK-624</strain>
    </source>
</reference>
<dbReference type="Gene3D" id="2.60.120.700">
    <property type="entry name" value="Peptidase G1"/>
    <property type="match status" value="1"/>
</dbReference>
<protein>
    <submittedName>
        <fullName evidence="2">Peptidase A4 family-domain-containing protein</fullName>
    </submittedName>
</protein>
<organism evidence="2 3">
    <name type="scientific">Phanerochaete sordida</name>
    <dbReference type="NCBI Taxonomy" id="48140"/>
    <lineage>
        <taxon>Eukaryota</taxon>
        <taxon>Fungi</taxon>
        <taxon>Dikarya</taxon>
        <taxon>Basidiomycota</taxon>
        <taxon>Agaricomycotina</taxon>
        <taxon>Agaricomycetes</taxon>
        <taxon>Polyporales</taxon>
        <taxon>Phanerochaetaceae</taxon>
        <taxon>Phanerochaete</taxon>
    </lineage>
</organism>
<evidence type="ECO:0000313" key="2">
    <source>
        <dbReference type="EMBL" id="GJE98824.1"/>
    </source>
</evidence>
<dbReference type="Pfam" id="PF01828">
    <property type="entry name" value="Peptidase_A4"/>
    <property type="match status" value="1"/>
</dbReference>
<dbReference type="PANTHER" id="PTHR37536">
    <property type="entry name" value="PUTATIVE (AFU_ORTHOLOGUE AFUA_3G02970)-RELATED"/>
    <property type="match status" value="1"/>
</dbReference>
<accession>A0A9P3GSU5</accession>
<dbReference type="InterPro" id="IPR013320">
    <property type="entry name" value="ConA-like_dom_sf"/>
</dbReference>
<dbReference type="Proteomes" id="UP000703269">
    <property type="component" value="Unassembled WGS sequence"/>
</dbReference>
<dbReference type="SUPFAM" id="SSF49899">
    <property type="entry name" value="Concanavalin A-like lectins/glucanases"/>
    <property type="match status" value="1"/>
</dbReference>
<evidence type="ECO:0000256" key="1">
    <source>
        <dbReference type="PIRSR" id="PIRSR600250-50"/>
    </source>
</evidence>
<dbReference type="InterPro" id="IPR038656">
    <property type="entry name" value="Peptidase_G1_sf"/>
</dbReference>
<dbReference type="CDD" id="cd13426">
    <property type="entry name" value="Peptidase_G1"/>
    <property type="match status" value="1"/>
</dbReference>
<dbReference type="AlphaFoldDB" id="A0A9P3GSU5"/>
<sequence length="141" mass="14494">MYVSGTAVSFYGWHQWAPDASQDFGGIGFAPRDRVALTVSASTGAAAITNRSTGRSVRAALSSGAALCAQDAEWFLEDFSAGELVPFADFGTVRFAGARATDAAGARVGPADADTVVIVQEGRVVTGMRLGASSVVVKYIG</sequence>
<proteinExistence type="predicted"/>